<evidence type="ECO:0000313" key="3">
    <source>
        <dbReference type="Proteomes" id="UP000644147"/>
    </source>
</evidence>
<organism evidence="2 3">
    <name type="scientific">Adhaeribacter terrigena</name>
    <dbReference type="NCBI Taxonomy" id="2793070"/>
    <lineage>
        <taxon>Bacteria</taxon>
        <taxon>Pseudomonadati</taxon>
        <taxon>Bacteroidota</taxon>
        <taxon>Cytophagia</taxon>
        <taxon>Cytophagales</taxon>
        <taxon>Hymenobacteraceae</taxon>
        <taxon>Adhaeribacter</taxon>
    </lineage>
</organism>
<reference evidence="2 3" key="1">
    <citation type="submission" date="2020-12" db="EMBL/GenBank/DDBJ databases">
        <title>Bacterial novel species Adhaeribacter sp. BT258 isolated from soil.</title>
        <authorList>
            <person name="Jung H.-Y."/>
        </authorList>
    </citation>
    <scope>NUCLEOTIDE SEQUENCE [LARGE SCALE GENOMIC DNA]</scope>
    <source>
        <strain evidence="2 3">BT258</strain>
    </source>
</reference>
<dbReference type="Gene3D" id="1.20.58.1000">
    <property type="entry name" value="Metal-sensitive repressor, helix protomer"/>
    <property type="match status" value="1"/>
</dbReference>
<dbReference type="PANTHER" id="PTHR33677">
    <property type="entry name" value="TRANSCRIPTIONAL REPRESSOR FRMR-RELATED"/>
    <property type="match status" value="1"/>
</dbReference>
<comment type="caution">
    <text evidence="2">The sequence shown here is derived from an EMBL/GenBank/DDBJ whole genome shotgun (WGS) entry which is preliminary data.</text>
</comment>
<gene>
    <name evidence="2" type="ORF">I5M27_02575</name>
</gene>
<evidence type="ECO:0000313" key="2">
    <source>
        <dbReference type="EMBL" id="MBK0401851.1"/>
    </source>
</evidence>
<comment type="similarity">
    <text evidence="1">Belongs to the FrmR/RcnR family.</text>
</comment>
<name>A0ABS1BXJ1_9BACT</name>
<dbReference type="Pfam" id="PF02583">
    <property type="entry name" value="Trns_repr_metal"/>
    <property type="match status" value="1"/>
</dbReference>
<dbReference type="InterPro" id="IPR038390">
    <property type="entry name" value="Metal_Tscrpt_repr_sf"/>
</dbReference>
<proteinExistence type="inferred from homology"/>
<dbReference type="EMBL" id="JAEHFX010000001">
    <property type="protein sequence ID" value="MBK0401851.1"/>
    <property type="molecule type" value="Genomic_DNA"/>
</dbReference>
<evidence type="ECO:0000256" key="1">
    <source>
        <dbReference type="ARBA" id="ARBA00005260"/>
    </source>
</evidence>
<sequence>MLQKDLTRDIKTRLNTIKGQLEGIIKMLDEDKNPETVLVQFKAAGKALETAQFLLLDETFRKSLAVKLSETMENCSGDCSQAVRIEMLRKQFPNLTVDELTSKMHEIQSVYDQMKENHSKNKSA</sequence>
<dbReference type="Proteomes" id="UP000644147">
    <property type="component" value="Unassembled WGS sequence"/>
</dbReference>
<keyword evidence="3" id="KW-1185">Reference proteome</keyword>
<dbReference type="InterPro" id="IPR003735">
    <property type="entry name" value="Metal_Tscrpt_repr"/>
</dbReference>
<accession>A0ABS1BXJ1</accession>
<protein>
    <submittedName>
        <fullName evidence="2">Metal-sensitive transcriptional regulator</fullName>
    </submittedName>
</protein>